<reference evidence="11" key="1">
    <citation type="journal article" date="2022" name="Plant J.">
        <title>Strategies of tolerance reflected in two North American maple genomes.</title>
        <authorList>
            <person name="McEvoy S.L."/>
            <person name="Sezen U.U."/>
            <person name="Trouern-Trend A."/>
            <person name="McMahon S.M."/>
            <person name="Schaberg P.G."/>
            <person name="Yang J."/>
            <person name="Wegrzyn J.L."/>
            <person name="Swenson N.G."/>
        </authorList>
    </citation>
    <scope>NUCLEOTIDE SEQUENCE</scope>
    <source>
        <strain evidence="11">NS2018</strain>
    </source>
</reference>
<dbReference type="GO" id="GO:0008270">
    <property type="term" value="F:zinc ion binding"/>
    <property type="evidence" value="ECO:0007669"/>
    <property type="project" value="UniProtKB-KW"/>
</dbReference>
<keyword evidence="2" id="KW-0963">Cytoplasm</keyword>
<dbReference type="PANTHER" id="PTHR46212">
    <property type="entry name" value="PEFLIN"/>
    <property type="match status" value="1"/>
</dbReference>
<keyword evidence="7" id="KW-0863">Zinc-finger</keyword>
<dbReference type="AlphaFoldDB" id="A0AA39RZQ6"/>
<sequence>MDNTAILREWFDRVNSDRTGNITAAQLKSAFAIGNLDFPLSVVQQMIRMYDFDRNGTMSFQVSSFVDSVKYKALAQILYDVSSIVHGILFQVLYNTKKTSLSGLLMLETTILGGTIVVSHGTVIALCLPSHIAITEPCDTTMFEYVVSLVGRRVPDELEMALLTSIATLQSSPIGIIIFSFSRPKPPPTHIRLLNFDNMEGDSVSFCFCFPGNEIPEWFSHQHRGSSVVIKLPPHWCSTKFLGFAFCVVAAFENCEYFNLCFNCKCYFLSKDGEVYEIVCDLMGMKLDGRLGFQESDHVFLLYAHGLSTVFQRDDGEHNLSIYSSCQEALFEFSAVDKDLQPIPNCKIKKCGVHLLYLEEETNQICGDHSLNEAALSGAELNGTMEVPKYATPPERIIKTQKPPSAVYGSASSDRPYACPYEWCEKAYIHEYKLKLHLKREHPGHTPDEVAENATPNADNEMDEGSDQDVYVGKCSNGKSQKQSRPKPKLKMPPSKVTQRKGSSPSPATLGIEKPWPIKEEVYEEEDSEETEEDCDNVEDGFRYGQNNEEDDEETEYKD</sequence>
<dbReference type="Pfam" id="PF20160">
    <property type="entry name" value="C-JID"/>
    <property type="match status" value="1"/>
</dbReference>
<dbReference type="FunFam" id="3.30.160.60:FF:002205">
    <property type="entry name" value="Zinc finger transcription factor YY1"/>
    <property type="match status" value="1"/>
</dbReference>
<comment type="caution">
    <text evidence="11">The sequence shown here is derived from an EMBL/GenBank/DDBJ whole genome shotgun (WGS) entry which is preliminary data.</text>
</comment>
<comment type="subcellular location">
    <subcellularLocation>
        <location evidence="1">Cytoplasm</location>
    </subcellularLocation>
</comment>
<evidence type="ECO:0000259" key="10">
    <source>
        <dbReference type="PROSITE" id="PS50222"/>
    </source>
</evidence>
<dbReference type="InterPro" id="IPR013087">
    <property type="entry name" value="Znf_C2H2_type"/>
</dbReference>
<evidence type="ECO:0000256" key="2">
    <source>
        <dbReference type="ARBA" id="ARBA00022490"/>
    </source>
</evidence>
<feature type="compositionally biased region" description="Acidic residues" evidence="8">
    <location>
        <begin position="522"/>
        <end position="539"/>
    </location>
</feature>
<keyword evidence="4" id="KW-0479">Metal-binding</keyword>
<keyword evidence="6" id="KW-0106">Calcium</keyword>
<dbReference type="EMBL" id="JAUESC010000384">
    <property type="protein sequence ID" value="KAK0582109.1"/>
    <property type="molecule type" value="Genomic_DNA"/>
</dbReference>
<dbReference type="InterPro" id="IPR045344">
    <property type="entry name" value="C-JID"/>
</dbReference>
<evidence type="ECO:0000256" key="1">
    <source>
        <dbReference type="ARBA" id="ARBA00004496"/>
    </source>
</evidence>
<name>A0AA39RZQ6_ACESA</name>
<dbReference type="PANTHER" id="PTHR46212:SF3">
    <property type="entry name" value="GH27120P"/>
    <property type="match status" value="1"/>
</dbReference>
<keyword evidence="7" id="KW-0862">Zinc</keyword>
<evidence type="ECO:0000256" key="8">
    <source>
        <dbReference type="SAM" id="MobiDB-lite"/>
    </source>
</evidence>
<dbReference type="SUPFAM" id="SSF57667">
    <property type="entry name" value="beta-beta-alpha zinc fingers"/>
    <property type="match status" value="1"/>
</dbReference>
<proteinExistence type="predicted"/>
<evidence type="ECO:0000256" key="3">
    <source>
        <dbReference type="ARBA" id="ARBA00022614"/>
    </source>
</evidence>
<gene>
    <name evidence="11" type="ORF">LWI29_021555</name>
</gene>
<dbReference type="PROSITE" id="PS50157">
    <property type="entry name" value="ZINC_FINGER_C2H2_2"/>
    <property type="match status" value="1"/>
</dbReference>
<dbReference type="InterPro" id="IPR051426">
    <property type="entry name" value="Peflin/Sorcin_CaBP"/>
</dbReference>
<feature type="domain" description="C2H2-type" evidence="9">
    <location>
        <begin position="417"/>
        <end position="447"/>
    </location>
</feature>
<dbReference type="GO" id="GO:0005737">
    <property type="term" value="C:cytoplasm"/>
    <property type="evidence" value="ECO:0007669"/>
    <property type="project" value="UniProtKB-SubCell"/>
</dbReference>
<dbReference type="Gene3D" id="3.30.160.60">
    <property type="entry name" value="Classic Zinc Finger"/>
    <property type="match status" value="1"/>
</dbReference>
<dbReference type="Proteomes" id="UP001168877">
    <property type="component" value="Unassembled WGS sequence"/>
</dbReference>
<dbReference type="InterPro" id="IPR002048">
    <property type="entry name" value="EF_hand_dom"/>
</dbReference>
<feature type="compositionally biased region" description="Polar residues" evidence="8">
    <location>
        <begin position="496"/>
        <end position="507"/>
    </location>
</feature>
<evidence type="ECO:0008006" key="13">
    <source>
        <dbReference type="Google" id="ProtNLM"/>
    </source>
</evidence>
<feature type="compositionally biased region" description="Acidic residues" evidence="8">
    <location>
        <begin position="548"/>
        <end position="559"/>
    </location>
</feature>
<keyword evidence="12" id="KW-1185">Reference proteome</keyword>
<evidence type="ECO:0000256" key="7">
    <source>
        <dbReference type="PROSITE-ProRule" id="PRU00042"/>
    </source>
</evidence>
<feature type="domain" description="EF-hand" evidence="10">
    <location>
        <begin position="2"/>
        <end position="37"/>
    </location>
</feature>
<keyword evidence="5" id="KW-0677">Repeat</keyword>
<evidence type="ECO:0000256" key="4">
    <source>
        <dbReference type="ARBA" id="ARBA00022723"/>
    </source>
</evidence>
<dbReference type="PROSITE" id="PS50222">
    <property type="entry name" value="EF_HAND_2"/>
    <property type="match status" value="1"/>
</dbReference>
<evidence type="ECO:0000259" key="9">
    <source>
        <dbReference type="PROSITE" id="PS50157"/>
    </source>
</evidence>
<keyword evidence="3" id="KW-0433">Leucine-rich repeat</keyword>
<feature type="region of interest" description="Disordered" evidence="8">
    <location>
        <begin position="443"/>
        <end position="559"/>
    </location>
</feature>
<protein>
    <recommendedName>
        <fullName evidence="13">C2H2-type domain-containing protein</fullName>
    </recommendedName>
</protein>
<organism evidence="11 12">
    <name type="scientific">Acer saccharum</name>
    <name type="common">Sugar maple</name>
    <dbReference type="NCBI Taxonomy" id="4024"/>
    <lineage>
        <taxon>Eukaryota</taxon>
        <taxon>Viridiplantae</taxon>
        <taxon>Streptophyta</taxon>
        <taxon>Embryophyta</taxon>
        <taxon>Tracheophyta</taxon>
        <taxon>Spermatophyta</taxon>
        <taxon>Magnoliopsida</taxon>
        <taxon>eudicotyledons</taxon>
        <taxon>Gunneridae</taxon>
        <taxon>Pentapetalae</taxon>
        <taxon>rosids</taxon>
        <taxon>malvids</taxon>
        <taxon>Sapindales</taxon>
        <taxon>Sapindaceae</taxon>
        <taxon>Hippocastanoideae</taxon>
        <taxon>Acereae</taxon>
        <taxon>Acer</taxon>
    </lineage>
</organism>
<evidence type="ECO:0000313" key="11">
    <source>
        <dbReference type="EMBL" id="KAK0582109.1"/>
    </source>
</evidence>
<dbReference type="PROSITE" id="PS00028">
    <property type="entry name" value="ZINC_FINGER_C2H2_1"/>
    <property type="match status" value="1"/>
</dbReference>
<dbReference type="Gene3D" id="1.10.238.10">
    <property type="entry name" value="EF-hand"/>
    <property type="match status" value="1"/>
</dbReference>
<dbReference type="SUPFAM" id="SSF47473">
    <property type="entry name" value="EF-hand"/>
    <property type="match status" value="1"/>
</dbReference>
<reference evidence="11" key="2">
    <citation type="submission" date="2023-06" db="EMBL/GenBank/DDBJ databases">
        <authorList>
            <person name="Swenson N.G."/>
            <person name="Wegrzyn J.L."/>
            <person name="Mcevoy S.L."/>
        </authorList>
    </citation>
    <scope>NUCLEOTIDE SEQUENCE</scope>
    <source>
        <strain evidence="11">NS2018</strain>
        <tissue evidence="11">Leaf</tissue>
    </source>
</reference>
<dbReference type="InterPro" id="IPR036236">
    <property type="entry name" value="Znf_C2H2_sf"/>
</dbReference>
<evidence type="ECO:0000313" key="12">
    <source>
        <dbReference type="Proteomes" id="UP001168877"/>
    </source>
</evidence>
<evidence type="ECO:0000256" key="5">
    <source>
        <dbReference type="ARBA" id="ARBA00022737"/>
    </source>
</evidence>
<accession>A0AA39RZQ6</accession>
<dbReference type="GO" id="GO:0005509">
    <property type="term" value="F:calcium ion binding"/>
    <property type="evidence" value="ECO:0007669"/>
    <property type="project" value="InterPro"/>
</dbReference>
<dbReference type="InterPro" id="IPR011992">
    <property type="entry name" value="EF-hand-dom_pair"/>
</dbReference>
<evidence type="ECO:0000256" key="6">
    <source>
        <dbReference type="ARBA" id="ARBA00022837"/>
    </source>
</evidence>